<reference evidence="2 3" key="1">
    <citation type="submission" date="2024-04" db="EMBL/GenBank/DDBJ databases">
        <authorList>
            <consortium name="Genoscope - CEA"/>
            <person name="William W."/>
        </authorList>
    </citation>
    <scope>NUCLEOTIDE SEQUENCE [LARGE SCALE GENOMIC DNA]</scope>
</reference>
<sequence>MSGAWTKRVMDFLQKTKDGRQSDAMMSERLSLTSQQRAVSLGGETHAAIEAFKARQGSRRSDFSESERKAQKNGSLDEKANEQKRRSYGEKTNEQTRRSFDEKTHEQRGRSYGERAIEKREVSQGSSAHTSK</sequence>
<feature type="region of interest" description="Disordered" evidence="1">
    <location>
        <begin position="53"/>
        <end position="132"/>
    </location>
</feature>
<accession>A0AAV2IMN1</accession>
<organism evidence="2 3">
    <name type="scientific">Lymnaea stagnalis</name>
    <name type="common">Great pond snail</name>
    <name type="synonym">Helix stagnalis</name>
    <dbReference type="NCBI Taxonomy" id="6523"/>
    <lineage>
        <taxon>Eukaryota</taxon>
        <taxon>Metazoa</taxon>
        <taxon>Spiralia</taxon>
        <taxon>Lophotrochozoa</taxon>
        <taxon>Mollusca</taxon>
        <taxon>Gastropoda</taxon>
        <taxon>Heterobranchia</taxon>
        <taxon>Euthyneura</taxon>
        <taxon>Panpulmonata</taxon>
        <taxon>Hygrophila</taxon>
        <taxon>Lymnaeoidea</taxon>
        <taxon>Lymnaeidae</taxon>
        <taxon>Lymnaea</taxon>
    </lineage>
</organism>
<protein>
    <submittedName>
        <fullName evidence="2">Uncharacterized protein</fullName>
    </submittedName>
</protein>
<feature type="compositionally biased region" description="Basic and acidic residues" evidence="1">
    <location>
        <begin position="59"/>
        <end position="122"/>
    </location>
</feature>
<evidence type="ECO:0000313" key="3">
    <source>
        <dbReference type="Proteomes" id="UP001497497"/>
    </source>
</evidence>
<evidence type="ECO:0000313" key="2">
    <source>
        <dbReference type="EMBL" id="CAL1548417.1"/>
    </source>
</evidence>
<dbReference type="AlphaFoldDB" id="A0AAV2IMN1"/>
<dbReference type="Proteomes" id="UP001497497">
    <property type="component" value="Unassembled WGS sequence"/>
</dbReference>
<proteinExistence type="predicted"/>
<keyword evidence="3" id="KW-1185">Reference proteome</keyword>
<comment type="caution">
    <text evidence="2">The sequence shown here is derived from an EMBL/GenBank/DDBJ whole genome shotgun (WGS) entry which is preliminary data.</text>
</comment>
<evidence type="ECO:0000256" key="1">
    <source>
        <dbReference type="SAM" id="MobiDB-lite"/>
    </source>
</evidence>
<feature type="compositionally biased region" description="Polar residues" evidence="1">
    <location>
        <begin position="123"/>
        <end position="132"/>
    </location>
</feature>
<name>A0AAV2IMN1_LYMST</name>
<gene>
    <name evidence="2" type="ORF">GSLYS_00021734001</name>
</gene>
<dbReference type="EMBL" id="CAXITT010001343">
    <property type="protein sequence ID" value="CAL1548417.1"/>
    <property type="molecule type" value="Genomic_DNA"/>
</dbReference>